<accession>A0A6A5W217</accession>
<dbReference type="EMBL" id="ML976657">
    <property type="protein sequence ID" value="KAF1979467.1"/>
    <property type="molecule type" value="Genomic_DNA"/>
</dbReference>
<gene>
    <name evidence="1" type="ORF">BU23DRAFT_594727</name>
</gene>
<organism evidence="1 2">
    <name type="scientific">Bimuria novae-zelandiae CBS 107.79</name>
    <dbReference type="NCBI Taxonomy" id="1447943"/>
    <lineage>
        <taxon>Eukaryota</taxon>
        <taxon>Fungi</taxon>
        <taxon>Dikarya</taxon>
        <taxon>Ascomycota</taxon>
        <taxon>Pezizomycotina</taxon>
        <taxon>Dothideomycetes</taxon>
        <taxon>Pleosporomycetidae</taxon>
        <taxon>Pleosporales</taxon>
        <taxon>Massarineae</taxon>
        <taxon>Didymosphaeriaceae</taxon>
        <taxon>Bimuria</taxon>
    </lineage>
</organism>
<reference evidence="1" key="1">
    <citation type="journal article" date="2020" name="Stud. Mycol.">
        <title>101 Dothideomycetes genomes: a test case for predicting lifestyles and emergence of pathogens.</title>
        <authorList>
            <person name="Haridas S."/>
            <person name="Albert R."/>
            <person name="Binder M."/>
            <person name="Bloem J."/>
            <person name="Labutti K."/>
            <person name="Salamov A."/>
            <person name="Andreopoulos B."/>
            <person name="Baker S."/>
            <person name="Barry K."/>
            <person name="Bills G."/>
            <person name="Bluhm B."/>
            <person name="Cannon C."/>
            <person name="Castanera R."/>
            <person name="Culley D."/>
            <person name="Daum C."/>
            <person name="Ezra D."/>
            <person name="Gonzalez J."/>
            <person name="Henrissat B."/>
            <person name="Kuo A."/>
            <person name="Liang C."/>
            <person name="Lipzen A."/>
            <person name="Lutzoni F."/>
            <person name="Magnuson J."/>
            <person name="Mondo S."/>
            <person name="Nolan M."/>
            <person name="Ohm R."/>
            <person name="Pangilinan J."/>
            <person name="Park H.-J."/>
            <person name="Ramirez L."/>
            <person name="Alfaro M."/>
            <person name="Sun H."/>
            <person name="Tritt A."/>
            <person name="Yoshinaga Y."/>
            <person name="Zwiers L.-H."/>
            <person name="Turgeon B."/>
            <person name="Goodwin S."/>
            <person name="Spatafora J."/>
            <person name="Crous P."/>
            <person name="Grigoriev I."/>
        </authorList>
    </citation>
    <scope>NUCLEOTIDE SEQUENCE</scope>
    <source>
        <strain evidence="1">CBS 107.79</strain>
    </source>
</reference>
<name>A0A6A5W217_9PLEO</name>
<keyword evidence="2" id="KW-1185">Reference proteome</keyword>
<evidence type="ECO:0000313" key="1">
    <source>
        <dbReference type="EMBL" id="KAF1979467.1"/>
    </source>
</evidence>
<dbReference type="OrthoDB" id="2968825at2759"/>
<sequence length="240" mass="26132">MATQGPNQPNPPSSKATITIRLSVSSHTLPRKPSASSLPFAVIITVTVSASSRPSCPVTINAFNTPLSSDLNPEGFNCFNLGYLSLRRNHPVSQNVSLGLFRPNYGMNYSQPHADIRERHMVTLVTIPSLPSGESLEVRHELSWARIVKDGQLDEAWASEIWEVDFTQRASRIFLSWWCWGDVAKDGDLGNKLLLGWESGGANHGEVEPTKELLEGGTVVSEALHGIRLKCEGGQGSICG</sequence>
<evidence type="ECO:0000313" key="2">
    <source>
        <dbReference type="Proteomes" id="UP000800036"/>
    </source>
</evidence>
<protein>
    <submittedName>
        <fullName evidence="1">Uncharacterized protein</fullName>
    </submittedName>
</protein>
<dbReference type="AlphaFoldDB" id="A0A6A5W217"/>
<proteinExistence type="predicted"/>
<dbReference type="Proteomes" id="UP000800036">
    <property type="component" value="Unassembled WGS sequence"/>
</dbReference>